<protein>
    <submittedName>
        <fullName evidence="2">Uncharacterized protein</fullName>
    </submittedName>
</protein>
<keyword evidence="3" id="KW-1185">Reference proteome</keyword>
<organism evidence="2 3">
    <name type="scientific">Xyrichtys novacula</name>
    <name type="common">Pearly razorfish</name>
    <name type="synonym">Hemipteronotus novacula</name>
    <dbReference type="NCBI Taxonomy" id="13765"/>
    <lineage>
        <taxon>Eukaryota</taxon>
        <taxon>Metazoa</taxon>
        <taxon>Chordata</taxon>
        <taxon>Craniata</taxon>
        <taxon>Vertebrata</taxon>
        <taxon>Euteleostomi</taxon>
        <taxon>Actinopterygii</taxon>
        <taxon>Neopterygii</taxon>
        <taxon>Teleostei</taxon>
        <taxon>Neoteleostei</taxon>
        <taxon>Acanthomorphata</taxon>
        <taxon>Eupercaria</taxon>
        <taxon>Labriformes</taxon>
        <taxon>Labridae</taxon>
        <taxon>Xyrichtys</taxon>
    </lineage>
</organism>
<evidence type="ECO:0000256" key="1">
    <source>
        <dbReference type="SAM" id="MobiDB-lite"/>
    </source>
</evidence>
<evidence type="ECO:0000313" key="3">
    <source>
        <dbReference type="Proteomes" id="UP001178508"/>
    </source>
</evidence>
<gene>
    <name evidence="2" type="ORF">XNOV1_A009103</name>
</gene>
<evidence type="ECO:0000313" key="2">
    <source>
        <dbReference type="EMBL" id="CAJ1067391.1"/>
    </source>
</evidence>
<sequence length="244" mass="26488">MELIYRGDEDEGGEREQSPKPLCCGSSVEPCWSTGQPAPHGAADRALTVTAPNTHSLSVWTSSSETRIQNRAAVDGDGCNRTERTTGYARETSTVGGYCSACLLWRTSCLKVGGESQRGVRSWDENSLHFPCLPQTSRRGTLESGDIDQWSDLLVVWAQFGVTCCVTTADRRPLLTGSVLSIYPPLFSAPRLSSSPAPPVPAQLSPSFISCLTSIPTACFGKLALRRKEEKKEEEEEEEEGSVI</sequence>
<feature type="region of interest" description="Disordered" evidence="1">
    <location>
        <begin position="1"/>
        <end position="21"/>
    </location>
</feature>
<dbReference type="AlphaFoldDB" id="A0AAV1G2G2"/>
<proteinExistence type="predicted"/>
<accession>A0AAV1G2G2</accession>
<dbReference type="EMBL" id="OY660874">
    <property type="protein sequence ID" value="CAJ1067391.1"/>
    <property type="molecule type" value="Genomic_DNA"/>
</dbReference>
<name>A0AAV1G2G2_XYRNO</name>
<reference evidence="2" key="1">
    <citation type="submission" date="2023-08" db="EMBL/GenBank/DDBJ databases">
        <authorList>
            <person name="Alioto T."/>
            <person name="Alioto T."/>
            <person name="Gomez Garrido J."/>
        </authorList>
    </citation>
    <scope>NUCLEOTIDE SEQUENCE</scope>
</reference>
<dbReference type="Proteomes" id="UP001178508">
    <property type="component" value="Chromosome 11"/>
</dbReference>